<feature type="region of interest" description="Disordered" evidence="12">
    <location>
        <begin position="363"/>
        <end position="394"/>
    </location>
</feature>
<dbReference type="Gene3D" id="1.10.10.60">
    <property type="entry name" value="Homeodomain-like"/>
    <property type="match status" value="1"/>
</dbReference>
<feature type="domain" description="C2H2-type" evidence="14">
    <location>
        <begin position="105"/>
        <end position="132"/>
    </location>
</feature>
<dbReference type="PANTHER" id="PTHR24391">
    <property type="entry name" value="HISTONE H4 TRANSCRIPTION FACTOR-RELATED"/>
    <property type="match status" value="1"/>
</dbReference>
<dbReference type="SUPFAM" id="SSF46689">
    <property type="entry name" value="Homeodomain-like"/>
    <property type="match status" value="1"/>
</dbReference>
<keyword evidence="7 10" id="KW-0371">Homeobox</keyword>
<dbReference type="FunFam" id="3.30.160.60:FF:000145">
    <property type="entry name" value="Zinc finger protein 574"/>
    <property type="match status" value="1"/>
</dbReference>
<dbReference type="FunFam" id="3.30.160.60:FF:000744">
    <property type="entry name" value="zinc finger E-box-binding homeobox 1"/>
    <property type="match status" value="1"/>
</dbReference>
<evidence type="ECO:0000313" key="15">
    <source>
        <dbReference type="EMBL" id="KAK2145696.1"/>
    </source>
</evidence>
<sequence length="992" mass="109312">MTAARRGRPRAVVKRWAVRGQVLPAYPQLDLLKEHWHATHRTQTTKHSCPQCGISFLTKGHLDKHIALHSPSAQICKVCRKTFANVYRLQRHMISHEESSELRKFKCPECHKAFKFKHHLKEHIRIHSGEKPFECQNCGKRFSHSGSYSSHMTSKKCWIVNMKMRGAASGGRLEKADGTNPTTLVPKTMESGMDVNLASMMYGSGLLSHQQFLPYDPATAAAAAASQFQTSYLGQMNGAQNPFLSPIPFTTSMANAMIPGLTNVAAFGCLPPGCADKEAKVSGSQSEIAALSKGRETSLPAVGGSPGKDVTDENMNKRTKEGEDSSVQAAVEQLKVKCEQPDHGLDNVHKVLEIVGATVSQQQQQQQQQTKESVANISSKLSPGAKSDDGVEDGSHTLTALASAATQQLQQLMQESKCDVKAEPKDESDKEFGVGSSGHQTCKYCRETFCSPISLHQHERYLCKQNEEIQPKEVPAMPNGALCSPSLRTSNDEGIDDCCSESERKIRVRSMITDEQVQVLKSFYQTNQRPNKFELETLAQRIGFPKRVVQVWFQNMRARDRRKGRTIRDGKASGSCEPNLSGVSSASYIPIVPQVSMPTMLSKYYASTTVPKAVNVHDSSHYCQTSASPQRACEASFEAEQPLDLTVKVPQAHTSKPFSCQLDIAEPDEVLNLSVKGSSSSSHLEESSPTPATVAESALLRCKEEEIGCPIDSATIASVPLVVPVVTSTIHSPGLMSVPLPINTTPAHSKSYASVTSMPHPVAFNQSPAPAHHHRDAITKGAYESVVPLSSSPNLASADLLTPPRPSSMESSFNSTLSLDGQPEAGAVTYALSQKTKRPRKKSWRQVESEEMQDLDESVDEDSDSPLRKKRRSWKQHRVDVAEGLYACDQCDKMFSKQSSLARHKYEHSGQRPFPCDICTKAFKHKHHLTEHKRLHSGEKPFQCQKCGKRFSHSGSYSQHMNHRYKYCKPLMGEDCENGDADMETEQSEASP</sequence>
<evidence type="ECO:0000256" key="5">
    <source>
        <dbReference type="ARBA" id="ARBA00022833"/>
    </source>
</evidence>
<dbReference type="InterPro" id="IPR051574">
    <property type="entry name" value="ZnF_E-box_Homeobox"/>
</dbReference>
<dbReference type="InterPro" id="IPR013087">
    <property type="entry name" value="Znf_C2H2_type"/>
</dbReference>
<evidence type="ECO:0000256" key="12">
    <source>
        <dbReference type="SAM" id="MobiDB-lite"/>
    </source>
</evidence>
<feature type="domain" description="C2H2-type" evidence="14">
    <location>
        <begin position="942"/>
        <end position="970"/>
    </location>
</feature>
<protein>
    <recommendedName>
        <fullName evidence="17">Zinc finger protein 1</fullName>
    </recommendedName>
</protein>
<dbReference type="SMART" id="SM00389">
    <property type="entry name" value="HOX"/>
    <property type="match status" value="1"/>
</dbReference>
<dbReference type="Proteomes" id="UP001208570">
    <property type="component" value="Unassembled WGS sequence"/>
</dbReference>
<evidence type="ECO:0000256" key="3">
    <source>
        <dbReference type="ARBA" id="ARBA00022737"/>
    </source>
</evidence>
<keyword evidence="2" id="KW-0479">Metal-binding</keyword>
<evidence type="ECO:0000313" key="16">
    <source>
        <dbReference type="Proteomes" id="UP001208570"/>
    </source>
</evidence>
<dbReference type="Pfam" id="PF00096">
    <property type="entry name" value="zf-C2H2"/>
    <property type="match status" value="5"/>
</dbReference>
<evidence type="ECO:0000256" key="10">
    <source>
        <dbReference type="PROSITE-ProRule" id="PRU00108"/>
    </source>
</evidence>
<evidence type="ECO:0000259" key="14">
    <source>
        <dbReference type="PROSITE" id="PS50157"/>
    </source>
</evidence>
<dbReference type="PROSITE" id="PS50157">
    <property type="entry name" value="ZINC_FINGER_C2H2_2"/>
    <property type="match status" value="7"/>
</dbReference>
<keyword evidence="6 10" id="KW-0238">DNA-binding</keyword>
<dbReference type="Pfam" id="PF00046">
    <property type="entry name" value="Homeodomain"/>
    <property type="match status" value="1"/>
</dbReference>
<dbReference type="GO" id="GO:0045595">
    <property type="term" value="P:regulation of cell differentiation"/>
    <property type="evidence" value="ECO:0007669"/>
    <property type="project" value="UniProtKB-ARBA"/>
</dbReference>
<accession>A0AAD9J2W4</accession>
<evidence type="ECO:0000256" key="9">
    <source>
        <dbReference type="PROSITE-ProRule" id="PRU00042"/>
    </source>
</evidence>
<dbReference type="GO" id="GO:0005634">
    <property type="term" value="C:nucleus"/>
    <property type="evidence" value="ECO:0007669"/>
    <property type="project" value="UniProtKB-SubCell"/>
</dbReference>
<dbReference type="EMBL" id="JAODUP010000662">
    <property type="protein sequence ID" value="KAK2145696.1"/>
    <property type="molecule type" value="Genomic_DNA"/>
</dbReference>
<dbReference type="InterPro" id="IPR009057">
    <property type="entry name" value="Homeodomain-like_sf"/>
</dbReference>
<dbReference type="PROSITE" id="PS50071">
    <property type="entry name" value="HOMEOBOX_2"/>
    <property type="match status" value="1"/>
</dbReference>
<evidence type="ECO:0000256" key="8">
    <source>
        <dbReference type="ARBA" id="ARBA00023242"/>
    </source>
</evidence>
<keyword evidence="4 9" id="KW-0863">Zinc-finger</keyword>
<feature type="DNA-binding region" description="Homeobox" evidence="10">
    <location>
        <begin position="505"/>
        <end position="564"/>
    </location>
</feature>
<proteinExistence type="predicted"/>
<dbReference type="GO" id="GO:0000981">
    <property type="term" value="F:DNA-binding transcription factor activity, RNA polymerase II-specific"/>
    <property type="evidence" value="ECO:0007669"/>
    <property type="project" value="TreeGrafter"/>
</dbReference>
<dbReference type="InterPro" id="IPR001356">
    <property type="entry name" value="HD"/>
</dbReference>
<feature type="domain" description="Homeobox" evidence="13">
    <location>
        <begin position="503"/>
        <end position="563"/>
    </location>
</feature>
<evidence type="ECO:0000256" key="1">
    <source>
        <dbReference type="ARBA" id="ARBA00004123"/>
    </source>
</evidence>
<dbReference type="PROSITE" id="PS00028">
    <property type="entry name" value="ZINC_FINGER_C2H2_1"/>
    <property type="match status" value="4"/>
</dbReference>
<feature type="compositionally biased region" description="Basic residues" evidence="12">
    <location>
        <begin position="835"/>
        <end position="844"/>
    </location>
</feature>
<dbReference type="SUPFAM" id="SSF57667">
    <property type="entry name" value="beta-beta-alpha zinc fingers"/>
    <property type="match status" value="4"/>
</dbReference>
<dbReference type="AlphaFoldDB" id="A0AAD9J2W4"/>
<feature type="region of interest" description="Disordered" evidence="12">
    <location>
        <begin position="291"/>
        <end position="327"/>
    </location>
</feature>
<evidence type="ECO:0008006" key="17">
    <source>
        <dbReference type="Google" id="ProtNLM"/>
    </source>
</evidence>
<feature type="compositionally biased region" description="Acidic residues" evidence="12">
    <location>
        <begin position="849"/>
        <end position="864"/>
    </location>
</feature>
<name>A0AAD9J2W4_9ANNE</name>
<dbReference type="GO" id="GO:0007411">
    <property type="term" value="P:axon guidance"/>
    <property type="evidence" value="ECO:0007669"/>
    <property type="project" value="UniProtKB-ARBA"/>
</dbReference>
<dbReference type="GO" id="GO:0000122">
    <property type="term" value="P:negative regulation of transcription by RNA polymerase II"/>
    <property type="evidence" value="ECO:0007669"/>
    <property type="project" value="UniProtKB-ARBA"/>
</dbReference>
<feature type="domain" description="C2H2-type" evidence="14">
    <location>
        <begin position="74"/>
        <end position="101"/>
    </location>
</feature>
<evidence type="ECO:0000256" key="2">
    <source>
        <dbReference type="ARBA" id="ARBA00022723"/>
    </source>
</evidence>
<reference evidence="15" key="1">
    <citation type="journal article" date="2023" name="Mol. Biol. Evol.">
        <title>Third-Generation Sequencing Reveals the Adaptive Role of the Epigenome in Three Deep-Sea Polychaetes.</title>
        <authorList>
            <person name="Perez M."/>
            <person name="Aroh O."/>
            <person name="Sun Y."/>
            <person name="Lan Y."/>
            <person name="Juniper S.K."/>
            <person name="Young C.R."/>
            <person name="Angers B."/>
            <person name="Qian P.Y."/>
        </authorList>
    </citation>
    <scope>NUCLEOTIDE SEQUENCE</scope>
    <source>
        <strain evidence="15">P08H-3</strain>
    </source>
</reference>
<keyword evidence="8 10" id="KW-0539">Nucleus</keyword>
<dbReference type="CDD" id="cd00086">
    <property type="entry name" value="homeodomain"/>
    <property type="match status" value="1"/>
</dbReference>
<dbReference type="FunFam" id="3.30.160.60:FF:000072">
    <property type="entry name" value="zinc finger protein 143 isoform X1"/>
    <property type="match status" value="1"/>
</dbReference>
<dbReference type="FunFam" id="3.30.160.60:FF:000013">
    <property type="entry name" value="Putative zinc finger E-box-binding homeobox 2"/>
    <property type="match status" value="2"/>
</dbReference>
<dbReference type="PANTHER" id="PTHR24391:SF27">
    <property type="entry name" value="ZINC FINGER PROTEIN 1"/>
    <property type="match status" value="1"/>
</dbReference>
<feature type="compositionally biased region" description="Basic and acidic residues" evidence="12">
    <location>
        <begin position="309"/>
        <end position="323"/>
    </location>
</feature>
<dbReference type="GO" id="GO:0000978">
    <property type="term" value="F:RNA polymerase II cis-regulatory region sequence-specific DNA binding"/>
    <property type="evidence" value="ECO:0007669"/>
    <property type="project" value="TreeGrafter"/>
</dbReference>
<organism evidence="15 16">
    <name type="scientific">Paralvinella palmiformis</name>
    <dbReference type="NCBI Taxonomy" id="53620"/>
    <lineage>
        <taxon>Eukaryota</taxon>
        <taxon>Metazoa</taxon>
        <taxon>Spiralia</taxon>
        <taxon>Lophotrochozoa</taxon>
        <taxon>Annelida</taxon>
        <taxon>Polychaeta</taxon>
        <taxon>Sedentaria</taxon>
        <taxon>Canalipalpata</taxon>
        <taxon>Terebellida</taxon>
        <taxon>Terebelliformia</taxon>
        <taxon>Alvinellidae</taxon>
        <taxon>Paralvinella</taxon>
    </lineage>
</organism>
<evidence type="ECO:0000256" key="4">
    <source>
        <dbReference type="ARBA" id="ARBA00022771"/>
    </source>
</evidence>
<dbReference type="SMART" id="SM00355">
    <property type="entry name" value="ZnF_C2H2"/>
    <property type="match status" value="8"/>
</dbReference>
<evidence type="ECO:0000259" key="13">
    <source>
        <dbReference type="PROSITE" id="PS50071"/>
    </source>
</evidence>
<keyword evidence="5" id="KW-0862">Zinc</keyword>
<evidence type="ECO:0000256" key="7">
    <source>
        <dbReference type="ARBA" id="ARBA00023155"/>
    </source>
</evidence>
<feature type="domain" description="C2H2-type" evidence="14">
    <location>
        <begin position="133"/>
        <end position="152"/>
    </location>
</feature>
<feature type="domain" description="C2H2-type" evidence="14">
    <location>
        <begin position="914"/>
        <end position="941"/>
    </location>
</feature>
<gene>
    <name evidence="15" type="ORF">LSH36_662g02023</name>
</gene>
<dbReference type="GO" id="GO:0008270">
    <property type="term" value="F:zinc ion binding"/>
    <property type="evidence" value="ECO:0007669"/>
    <property type="project" value="UniProtKB-KW"/>
</dbReference>
<evidence type="ECO:0000256" key="11">
    <source>
        <dbReference type="RuleBase" id="RU000682"/>
    </source>
</evidence>
<dbReference type="Gene3D" id="3.30.160.60">
    <property type="entry name" value="Classic Zinc Finger"/>
    <property type="match status" value="6"/>
</dbReference>
<feature type="domain" description="C2H2-type" evidence="14">
    <location>
        <begin position="47"/>
        <end position="74"/>
    </location>
</feature>
<feature type="compositionally biased region" description="Polar residues" evidence="12">
    <location>
        <begin position="808"/>
        <end position="819"/>
    </location>
</feature>
<feature type="region of interest" description="Disordered" evidence="12">
    <location>
        <begin position="797"/>
        <end position="873"/>
    </location>
</feature>
<feature type="compositionally biased region" description="Polar residues" evidence="12">
    <location>
        <begin position="370"/>
        <end position="381"/>
    </location>
</feature>
<comment type="subcellular location">
    <subcellularLocation>
        <location evidence="1 10 11">Nucleus</location>
    </subcellularLocation>
</comment>
<dbReference type="Pfam" id="PF13894">
    <property type="entry name" value="zf-C2H2_4"/>
    <property type="match status" value="1"/>
</dbReference>
<feature type="domain" description="C2H2-type" evidence="14">
    <location>
        <begin position="886"/>
        <end position="913"/>
    </location>
</feature>
<evidence type="ECO:0000256" key="6">
    <source>
        <dbReference type="ARBA" id="ARBA00023125"/>
    </source>
</evidence>
<dbReference type="InterPro" id="IPR036236">
    <property type="entry name" value="Znf_C2H2_sf"/>
</dbReference>
<comment type="caution">
    <text evidence="15">The sequence shown here is derived from an EMBL/GenBank/DDBJ whole genome shotgun (WGS) entry which is preliminary data.</text>
</comment>
<keyword evidence="16" id="KW-1185">Reference proteome</keyword>
<keyword evidence="3" id="KW-0677">Repeat</keyword>